<sequence>MDGSQALCTAKNGLKKDGRLTGLKKDNQCFVIPISPHPNPFPLGPWALPKQRTRPNSTASLITVVRNRKKIPKSRHRSPTVMSLRKRQRSASSSRLSSFSSPPSPQPPSSASSAASLSFPNADVVLRLHLDSSCPDGAESDTDCHLGAAADPDSFLDLHVCSASLLRSRYFAALLSDRWSPAPSSAAGGRLSLSVPASSSCPRPFHAHVEVLRLLHTLDFAGAIRFPGDALDLLPVALQLLFDACVEACVRFLEAVPWSEEEEARVLELAPLLPADEAADLLARVSTASTTGEASRSPSEAMLHGLIHSAIHGHPVHAATKAFVAMLLKDYPSRDCVHKVLDEAFLSRLETVKELMGKYASPDFRCTADSDEREAMQRLNLQSAVLNVKHLYWLIERMVDLRVADNAVKLWSDQAPLASDLQKLLNDADMWRNMTPGLPMLVTRCTLKLANSVISGETLVPRQVRVKLVKSWLPVLNVCRETRDIVQPMHFQKSSNCKELEEAFLQIISTLPVPESQELLQQCLGFSTRNVDDCPHLVAAFQTWFRRAARAPQVQGGEN</sequence>
<dbReference type="UniPathway" id="UPA00143"/>
<dbReference type="PANTHER" id="PTHR31060">
    <property type="entry name" value="OSJNBA0011J08.25 PROTEIN-RELATED"/>
    <property type="match status" value="1"/>
</dbReference>
<organism evidence="6 7">
    <name type="scientific">Eragrostis curvula</name>
    <name type="common">weeping love grass</name>
    <dbReference type="NCBI Taxonomy" id="38414"/>
    <lineage>
        <taxon>Eukaryota</taxon>
        <taxon>Viridiplantae</taxon>
        <taxon>Streptophyta</taxon>
        <taxon>Embryophyta</taxon>
        <taxon>Tracheophyta</taxon>
        <taxon>Spermatophyta</taxon>
        <taxon>Magnoliopsida</taxon>
        <taxon>Liliopsida</taxon>
        <taxon>Poales</taxon>
        <taxon>Poaceae</taxon>
        <taxon>PACMAD clade</taxon>
        <taxon>Chloridoideae</taxon>
        <taxon>Eragrostideae</taxon>
        <taxon>Eragrostidinae</taxon>
        <taxon>Eragrostis</taxon>
    </lineage>
</organism>
<dbReference type="AlphaFoldDB" id="A0A5J9WBP2"/>
<accession>A0A5J9WBP2</accession>
<dbReference type="InterPro" id="IPR058039">
    <property type="entry name" value="At3g05675-like_ankyrin"/>
</dbReference>
<feature type="non-terminal residue" evidence="6">
    <location>
        <position position="1"/>
    </location>
</feature>
<protein>
    <recommendedName>
        <fullName evidence="5">At3g05675-like ankyrin-like domain-containing protein</fullName>
    </recommendedName>
</protein>
<evidence type="ECO:0000256" key="3">
    <source>
        <dbReference type="ARBA" id="ARBA00022786"/>
    </source>
</evidence>
<dbReference type="InterPro" id="IPR038920">
    <property type="entry name" value="At3g05675-like"/>
</dbReference>
<comment type="function">
    <text evidence="1">May act as a substrate-specific adapter of an E3 ubiquitin-protein ligase complex (CUL3-RBX1-BTB) which mediates the ubiquitination and subsequent proteasomal degradation of target proteins.</text>
</comment>
<feature type="domain" description="At3g05675-like ankyrin-like" evidence="5">
    <location>
        <begin position="346"/>
        <end position="548"/>
    </location>
</feature>
<evidence type="ECO:0000313" key="6">
    <source>
        <dbReference type="EMBL" id="TVU45325.1"/>
    </source>
</evidence>
<evidence type="ECO:0000313" key="7">
    <source>
        <dbReference type="Proteomes" id="UP000324897"/>
    </source>
</evidence>
<evidence type="ECO:0000256" key="4">
    <source>
        <dbReference type="SAM" id="MobiDB-lite"/>
    </source>
</evidence>
<dbReference type="GO" id="GO:0016567">
    <property type="term" value="P:protein ubiquitination"/>
    <property type="evidence" value="ECO:0007669"/>
    <property type="project" value="UniProtKB-UniPathway"/>
</dbReference>
<evidence type="ECO:0000259" key="5">
    <source>
        <dbReference type="Pfam" id="PF25553"/>
    </source>
</evidence>
<comment type="caution">
    <text evidence="6">The sequence shown here is derived from an EMBL/GenBank/DDBJ whole genome shotgun (WGS) entry which is preliminary data.</text>
</comment>
<evidence type="ECO:0000256" key="1">
    <source>
        <dbReference type="ARBA" id="ARBA00002668"/>
    </source>
</evidence>
<keyword evidence="3" id="KW-0833">Ubl conjugation pathway</keyword>
<dbReference type="Gramene" id="TVU45325">
    <property type="protein sequence ID" value="TVU45325"/>
    <property type="gene ID" value="EJB05_04809"/>
</dbReference>
<feature type="compositionally biased region" description="Low complexity" evidence="4">
    <location>
        <begin position="90"/>
        <end position="101"/>
    </location>
</feature>
<evidence type="ECO:0000256" key="2">
    <source>
        <dbReference type="ARBA" id="ARBA00004906"/>
    </source>
</evidence>
<dbReference type="PANTHER" id="PTHR31060:SF6">
    <property type="entry name" value="EXPRESSED PROTEIN"/>
    <property type="match status" value="1"/>
</dbReference>
<reference evidence="6 7" key="1">
    <citation type="journal article" date="2019" name="Sci. Rep.">
        <title>A high-quality genome of Eragrostis curvula grass provides insights into Poaceae evolution and supports new strategies to enhance forage quality.</title>
        <authorList>
            <person name="Carballo J."/>
            <person name="Santos B.A.C.M."/>
            <person name="Zappacosta D."/>
            <person name="Garbus I."/>
            <person name="Selva J.P."/>
            <person name="Gallo C.A."/>
            <person name="Diaz A."/>
            <person name="Albertini E."/>
            <person name="Caccamo M."/>
            <person name="Echenique V."/>
        </authorList>
    </citation>
    <scope>NUCLEOTIDE SEQUENCE [LARGE SCALE GENOMIC DNA]</scope>
    <source>
        <strain evidence="7">cv. Victoria</strain>
        <tissue evidence="6">Leaf</tissue>
    </source>
</reference>
<name>A0A5J9WBP2_9POAL</name>
<dbReference type="Pfam" id="PF25553">
    <property type="entry name" value="BTB-POZ_ANK-like"/>
    <property type="match status" value="1"/>
</dbReference>
<proteinExistence type="predicted"/>
<dbReference type="Proteomes" id="UP000324897">
    <property type="component" value="Chromosome 5"/>
</dbReference>
<feature type="compositionally biased region" description="Basic residues" evidence="4">
    <location>
        <begin position="66"/>
        <end position="89"/>
    </location>
</feature>
<keyword evidence="7" id="KW-1185">Reference proteome</keyword>
<feature type="region of interest" description="Disordered" evidence="4">
    <location>
        <begin position="43"/>
        <end position="115"/>
    </location>
</feature>
<comment type="pathway">
    <text evidence="2">Protein modification; protein ubiquitination.</text>
</comment>
<dbReference type="OrthoDB" id="1885107at2759"/>
<gene>
    <name evidence="6" type="ORF">EJB05_04809</name>
</gene>
<dbReference type="EMBL" id="RWGY01000004">
    <property type="protein sequence ID" value="TVU45325.1"/>
    <property type="molecule type" value="Genomic_DNA"/>
</dbReference>